<evidence type="ECO:0000256" key="1">
    <source>
        <dbReference type="SAM" id="MobiDB-lite"/>
    </source>
</evidence>
<protein>
    <submittedName>
        <fullName evidence="2">2821_t:CDS:1</fullName>
    </submittedName>
</protein>
<sequence>TLQPTCEMPIADDPTLMQESRKIDDVETKLHGNKIEIYERLDIEVINGIACQFHINNYNKDLGASKQITHSNRGNSDTSHDKGREVRECNIESRPASMKQQINCTANPISIIQPSNTPSPQ</sequence>
<evidence type="ECO:0000313" key="2">
    <source>
        <dbReference type="EMBL" id="CAG8608336.1"/>
    </source>
</evidence>
<feature type="non-terminal residue" evidence="2">
    <location>
        <position position="1"/>
    </location>
</feature>
<feature type="non-terminal residue" evidence="2">
    <location>
        <position position="121"/>
    </location>
</feature>
<dbReference type="Proteomes" id="UP000789342">
    <property type="component" value="Unassembled WGS sequence"/>
</dbReference>
<organism evidence="2 3">
    <name type="scientific">Acaulospora morrowiae</name>
    <dbReference type="NCBI Taxonomy" id="94023"/>
    <lineage>
        <taxon>Eukaryota</taxon>
        <taxon>Fungi</taxon>
        <taxon>Fungi incertae sedis</taxon>
        <taxon>Mucoromycota</taxon>
        <taxon>Glomeromycotina</taxon>
        <taxon>Glomeromycetes</taxon>
        <taxon>Diversisporales</taxon>
        <taxon>Acaulosporaceae</taxon>
        <taxon>Acaulospora</taxon>
    </lineage>
</organism>
<gene>
    <name evidence="2" type="ORF">AMORRO_LOCUS8102</name>
</gene>
<name>A0A9N9CPF2_9GLOM</name>
<dbReference type="EMBL" id="CAJVPV010006659">
    <property type="protein sequence ID" value="CAG8608336.1"/>
    <property type="molecule type" value="Genomic_DNA"/>
</dbReference>
<reference evidence="2" key="1">
    <citation type="submission" date="2021-06" db="EMBL/GenBank/DDBJ databases">
        <authorList>
            <person name="Kallberg Y."/>
            <person name="Tangrot J."/>
            <person name="Rosling A."/>
        </authorList>
    </citation>
    <scope>NUCLEOTIDE SEQUENCE</scope>
    <source>
        <strain evidence="2">CL551</strain>
    </source>
</reference>
<keyword evidence="3" id="KW-1185">Reference proteome</keyword>
<proteinExistence type="predicted"/>
<feature type="region of interest" description="Disordered" evidence="1">
    <location>
        <begin position="64"/>
        <end position="86"/>
    </location>
</feature>
<dbReference type="AlphaFoldDB" id="A0A9N9CPF2"/>
<feature type="compositionally biased region" description="Polar residues" evidence="1">
    <location>
        <begin position="66"/>
        <end position="77"/>
    </location>
</feature>
<accession>A0A9N9CPF2</accession>
<evidence type="ECO:0000313" key="3">
    <source>
        <dbReference type="Proteomes" id="UP000789342"/>
    </source>
</evidence>
<comment type="caution">
    <text evidence="2">The sequence shown here is derived from an EMBL/GenBank/DDBJ whole genome shotgun (WGS) entry which is preliminary data.</text>
</comment>